<dbReference type="CDD" id="cd07821">
    <property type="entry name" value="PYR_PYL_RCAR_like"/>
    <property type="match status" value="1"/>
</dbReference>
<dbReference type="Gene3D" id="3.30.530.20">
    <property type="match status" value="1"/>
</dbReference>
<organism evidence="1 2">
    <name type="scientific">Shewanella baltica (strain OS155 / ATCC BAA-1091)</name>
    <dbReference type="NCBI Taxonomy" id="325240"/>
    <lineage>
        <taxon>Bacteria</taxon>
        <taxon>Pseudomonadati</taxon>
        <taxon>Pseudomonadota</taxon>
        <taxon>Gammaproteobacteria</taxon>
        <taxon>Alteromonadales</taxon>
        <taxon>Shewanellaceae</taxon>
        <taxon>Shewanella</taxon>
    </lineage>
</organism>
<dbReference type="PANTHER" id="PTHR39332:SF7">
    <property type="entry name" value="SRPBCC FAMILY PROTEIN"/>
    <property type="match status" value="1"/>
</dbReference>
<reference evidence="1 2" key="1">
    <citation type="submission" date="2007-02" db="EMBL/GenBank/DDBJ databases">
        <title>Complete sequence of chromosome of Shewanella baltica OS155.</title>
        <authorList>
            <consortium name="US DOE Joint Genome Institute"/>
            <person name="Copeland A."/>
            <person name="Lucas S."/>
            <person name="Lapidus A."/>
            <person name="Barry K."/>
            <person name="Detter J.C."/>
            <person name="Glavina del Rio T."/>
            <person name="Hammon N."/>
            <person name="Israni S."/>
            <person name="Dalin E."/>
            <person name="Tice H."/>
            <person name="Pitluck S."/>
            <person name="Sims D.R."/>
            <person name="Brettin T."/>
            <person name="Bruce D."/>
            <person name="Han C."/>
            <person name="Tapia R."/>
            <person name="Brainard J."/>
            <person name="Schmutz J."/>
            <person name="Larimer F."/>
            <person name="Land M."/>
            <person name="Hauser L."/>
            <person name="Kyrpides N."/>
            <person name="Mikhailova N."/>
            <person name="Brettar I."/>
            <person name="Klappenbach J."/>
            <person name="Konstantinidis K."/>
            <person name="Rodrigues J."/>
            <person name="Tiedje J."/>
            <person name="Richardson P."/>
        </authorList>
    </citation>
    <scope>NUCLEOTIDE SEQUENCE [LARGE SCALE GENOMIC DNA]</scope>
    <source>
        <strain evidence="2">OS155 / ATCC BAA-1091</strain>
    </source>
</reference>
<evidence type="ECO:0000313" key="2">
    <source>
        <dbReference type="Proteomes" id="UP000001557"/>
    </source>
</evidence>
<dbReference type="Pfam" id="PF10604">
    <property type="entry name" value="Polyketide_cyc2"/>
    <property type="match status" value="1"/>
</dbReference>
<dbReference type="InterPro" id="IPR019587">
    <property type="entry name" value="Polyketide_cyclase/dehydratase"/>
</dbReference>
<dbReference type="Proteomes" id="UP000001557">
    <property type="component" value="Chromosome"/>
</dbReference>
<dbReference type="InterPro" id="IPR023393">
    <property type="entry name" value="START-like_dom_sf"/>
</dbReference>
<accession>A3D091</accession>
<name>A3D091_SHEB5</name>
<evidence type="ECO:0008006" key="3">
    <source>
        <dbReference type="Google" id="ProtNLM"/>
    </source>
</evidence>
<dbReference type="STRING" id="325240.Sbal_0625"/>
<protein>
    <recommendedName>
        <fullName evidence="3">Polyketide cyclase</fullName>
    </recommendedName>
</protein>
<dbReference type="RefSeq" id="WP_011845773.1">
    <property type="nucleotide sequence ID" value="NC_009052.1"/>
</dbReference>
<proteinExistence type="predicted"/>
<sequence>MPMVEYSAVFDGDAERVWSVLKQFGEIHQWHPEIRNSVIEAGLTDGLVGGVRRLELNDGAILRERLLSVDDSLRRLSYCFEESPLPLDNYVASIHVISLTGTKQSVIHWSASFELAEPDPAQLNAKAIQALIIAGHDNLQRFLR</sequence>
<dbReference type="HOGENOM" id="CLU_106645_1_0_6"/>
<dbReference type="OrthoDB" id="1364128at2"/>
<dbReference type="EMBL" id="CP000563">
    <property type="protein sequence ID" value="ABN60154.1"/>
    <property type="molecule type" value="Genomic_DNA"/>
</dbReference>
<dbReference type="AlphaFoldDB" id="A3D091"/>
<dbReference type="KEGG" id="sbl:Sbal_0625"/>
<keyword evidence="2" id="KW-1185">Reference proteome</keyword>
<dbReference type="PANTHER" id="PTHR39332">
    <property type="entry name" value="BLL4707 PROTEIN"/>
    <property type="match status" value="1"/>
</dbReference>
<dbReference type="SUPFAM" id="SSF55961">
    <property type="entry name" value="Bet v1-like"/>
    <property type="match status" value="1"/>
</dbReference>
<gene>
    <name evidence="1" type="ordered locus">Sbal_0625</name>
</gene>
<evidence type="ECO:0000313" key="1">
    <source>
        <dbReference type="EMBL" id="ABN60154.1"/>
    </source>
</evidence>